<dbReference type="Gene3D" id="3.40.50.10440">
    <property type="entry name" value="Dihydroxyacetone kinase, domain 1"/>
    <property type="match status" value="1"/>
</dbReference>
<evidence type="ECO:0000313" key="2">
    <source>
        <dbReference type="EMBL" id="WAH44785.1"/>
    </source>
</evidence>
<reference evidence="2" key="1">
    <citation type="submission" date="2022-08" db="EMBL/GenBank/DDBJ databases">
        <title>Alicyclobacillus fastidiosus DSM 17978, complete genome.</title>
        <authorList>
            <person name="Wang Q."/>
            <person name="Cai R."/>
            <person name="Wang Z."/>
        </authorList>
    </citation>
    <scope>NUCLEOTIDE SEQUENCE</scope>
    <source>
        <strain evidence="2">DSM 17978</strain>
        <plasmid evidence="2">unnamed1</plasmid>
    </source>
</reference>
<keyword evidence="2" id="KW-0614">Plasmid</keyword>
<dbReference type="PROSITE" id="PS51481">
    <property type="entry name" value="DHAK"/>
    <property type="match status" value="1"/>
</dbReference>
<dbReference type="Pfam" id="PF02733">
    <property type="entry name" value="Dak1"/>
    <property type="match status" value="1"/>
</dbReference>
<dbReference type="Gene3D" id="3.30.1180.20">
    <property type="entry name" value="Dihydroxyacetone kinase, domain 2"/>
    <property type="match status" value="1"/>
</dbReference>
<accession>A0ABY6ZPJ0</accession>
<proteinExistence type="predicted"/>
<sequence>MRYFINTVDNLVDEALEGLCLLSDNRQLEKVDGALAVLYPNEGRKVKIVIGGGSGHEPLFTGLVGPGMADAAVAGHVFAAPSPRAIVRTSKKVANSNEDVLFVYGNYAGDVLNFDLAQEDLEDEGIHSAAIQVTDDIASASLDDIKGRRGIAGGILVIKVLSAMADRGASLEELVQFGHKANLHTRTIGVAAEAADSVVDGTPMFEIPSDKIEVGMGIHGEKGVSQQPFMPVDELVDSLVKMLLDDFQASQTDVSRAAVLVNGLGRTTRMELLLIARQAHKRLKEHGIDIAYLNAGEFATSLNMHGFSVSVMSLDNELASAFFAPARSNGFSL</sequence>
<organism evidence="2 3">
    <name type="scientific">Alicyclobacillus fastidiosus</name>
    <dbReference type="NCBI Taxonomy" id="392011"/>
    <lineage>
        <taxon>Bacteria</taxon>
        <taxon>Bacillati</taxon>
        <taxon>Bacillota</taxon>
        <taxon>Bacilli</taxon>
        <taxon>Bacillales</taxon>
        <taxon>Alicyclobacillaceae</taxon>
        <taxon>Alicyclobacillus</taxon>
    </lineage>
</organism>
<dbReference type="RefSeq" id="WP_268008659.1">
    <property type="nucleotide sequence ID" value="NZ_BSUT01000003.1"/>
</dbReference>
<protein>
    <submittedName>
        <fullName evidence="2">Dihydroxyacetone kinase subunit DhaK</fullName>
    </submittedName>
</protein>
<evidence type="ECO:0000313" key="3">
    <source>
        <dbReference type="Proteomes" id="UP001164761"/>
    </source>
</evidence>
<name>A0ABY6ZPJ0_9BACL</name>
<dbReference type="InterPro" id="IPR050861">
    <property type="entry name" value="Dihydroxyacetone_Kinase"/>
</dbReference>
<geneLocation type="plasmid" evidence="2 3">
    <name>unnamed1</name>
</geneLocation>
<keyword evidence="2" id="KW-0808">Transferase</keyword>
<keyword evidence="3" id="KW-1185">Reference proteome</keyword>
<dbReference type="PANTHER" id="PTHR28629">
    <property type="entry name" value="TRIOKINASE/FMN CYCLASE"/>
    <property type="match status" value="1"/>
</dbReference>
<gene>
    <name evidence="2" type="ORF">NZD89_28425</name>
</gene>
<dbReference type="Proteomes" id="UP001164761">
    <property type="component" value="Plasmid unnamed1"/>
</dbReference>
<evidence type="ECO:0000259" key="1">
    <source>
        <dbReference type="PROSITE" id="PS51481"/>
    </source>
</evidence>
<dbReference type="PANTHER" id="PTHR28629:SF4">
    <property type="entry name" value="TRIOKINASE_FMN CYCLASE"/>
    <property type="match status" value="1"/>
</dbReference>
<keyword evidence="2" id="KW-0418">Kinase</keyword>
<dbReference type="EMBL" id="CP104068">
    <property type="protein sequence ID" value="WAH44785.1"/>
    <property type="molecule type" value="Genomic_DNA"/>
</dbReference>
<dbReference type="InterPro" id="IPR004006">
    <property type="entry name" value="DhaK_dom"/>
</dbReference>
<dbReference type="SUPFAM" id="SSF82549">
    <property type="entry name" value="DAK1/DegV-like"/>
    <property type="match status" value="1"/>
</dbReference>
<feature type="domain" description="DhaK" evidence="1">
    <location>
        <begin position="7"/>
        <end position="331"/>
    </location>
</feature>
<dbReference type="GO" id="GO:0016301">
    <property type="term" value="F:kinase activity"/>
    <property type="evidence" value="ECO:0007669"/>
    <property type="project" value="UniProtKB-KW"/>
</dbReference>